<dbReference type="Gene3D" id="3.30.230.10">
    <property type="match status" value="1"/>
</dbReference>
<accession>D7WF13</accession>
<name>D7WF13_9CORY</name>
<dbReference type="InterPro" id="IPR025158">
    <property type="entry name" value="Mg_chelat-rel_C"/>
</dbReference>
<dbReference type="RefSeq" id="WP_005289680.1">
    <property type="nucleotide sequence ID" value="NZ_CM000961.1"/>
</dbReference>
<proteinExistence type="inferred from homology"/>
<dbReference type="AlphaFoldDB" id="D7WF13"/>
<dbReference type="PANTHER" id="PTHR32039">
    <property type="entry name" value="MAGNESIUM-CHELATASE SUBUNIT CHLI"/>
    <property type="match status" value="1"/>
</dbReference>
<dbReference type="Pfam" id="PF01078">
    <property type="entry name" value="Mg_chelatase"/>
    <property type="match status" value="1"/>
</dbReference>
<keyword evidence="4" id="KW-1185">Reference proteome</keyword>
<dbReference type="InterPro" id="IPR045006">
    <property type="entry name" value="CHLI-like"/>
</dbReference>
<dbReference type="EMBL" id="ACLJ02000003">
    <property type="protein sequence ID" value="EFK53694.1"/>
    <property type="molecule type" value="Genomic_DNA"/>
</dbReference>
<dbReference type="CDD" id="cd00009">
    <property type="entry name" value="AAA"/>
    <property type="match status" value="1"/>
</dbReference>
<comment type="caution">
    <text evidence="3">The sequence shown here is derived from an EMBL/GenBank/DDBJ whole genome shotgun (WGS) entry which is preliminary data.</text>
</comment>
<dbReference type="Gene3D" id="3.40.50.300">
    <property type="entry name" value="P-loop containing nucleotide triphosphate hydrolases"/>
    <property type="match status" value="1"/>
</dbReference>
<protein>
    <submittedName>
        <fullName evidence="3">Mg chelatase-like protein</fullName>
    </submittedName>
</protein>
<dbReference type="Pfam" id="PF13335">
    <property type="entry name" value="Mg_chelatase_C"/>
    <property type="match status" value="1"/>
</dbReference>
<sequence>MALASTYSATVEGVTAHSVTVEANVGPGLPGMHIVGLGDKAVGESRDRIRTAVANSGLPWPRTKIMVSLSPANLPKAGSQFDLPIALAVLASMDPVIERRLKGCLVVGELGLSGQLRRVDGILQIILDALHSVPLRTIEHIVIPAGNAQEAALVGHPSVRIAQSLTEAWQWLAGERELPGLEKVDHVVRSVPVADFRDVVGQEQERRAFEIAAAGAHHILMIGAPGSGKSMLAERLPSILPELSSQQVVEATAIHSISGESSGEVIGQAPFVAPHPSLSKAALIGGGSGIPRPGAVSHAHHGVLFLDEVSEIPADTLDGLRVPLEKGEVRLTRARREVVYPANFQLVMAANPCRCGVDVPEKCTCRPMERVNYLRNVSGPLRDRVDISLRTSSVGAVVGRADNEPSEAIAQRVLAARDRAKHRWEKAGVRAATNSRVAGATLRRHFPADDAGMAVIEGALANGDITQRGVDRILRLSWTIADLAGAERPSLEHVFDALELRASKERGVLV</sequence>
<dbReference type="InterPro" id="IPR027417">
    <property type="entry name" value="P-loop_NTPase"/>
</dbReference>
<dbReference type="HOGENOM" id="CLU_026145_1_0_11"/>
<dbReference type="Pfam" id="PF13541">
    <property type="entry name" value="ChlI"/>
    <property type="match status" value="1"/>
</dbReference>
<evidence type="ECO:0000256" key="1">
    <source>
        <dbReference type="ARBA" id="ARBA00006354"/>
    </source>
</evidence>
<dbReference type="STRING" id="585529.HMPREF0291_11351"/>
<dbReference type="Proteomes" id="UP000004208">
    <property type="component" value="Unassembled WGS sequence"/>
</dbReference>
<dbReference type="InterPro" id="IPR020568">
    <property type="entry name" value="Ribosomal_Su5_D2-typ_SF"/>
</dbReference>
<dbReference type="InterPro" id="IPR014721">
    <property type="entry name" value="Ribsml_uS5_D2-typ_fold_subgr"/>
</dbReference>
<dbReference type="GO" id="GO:0005524">
    <property type="term" value="F:ATP binding"/>
    <property type="evidence" value="ECO:0007669"/>
    <property type="project" value="InterPro"/>
</dbReference>
<dbReference type="InterPro" id="IPR003593">
    <property type="entry name" value="AAA+_ATPase"/>
</dbReference>
<dbReference type="SUPFAM" id="SSF54211">
    <property type="entry name" value="Ribosomal protein S5 domain 2-like"/>
    <property type="match status" value="1"/>
</dbReference>
<gene>
    <name evidence="3" type="ORF">HMPREF0291_11351</name>
</gene>
<evidence type="ECO:0000259" key="2">
    <source>
        <dbReference type="SMART" id="SM00382"/>
    </source>
</evidence>
<dbReference type="InterPro" id="IPR000523">
    <property type="entry name" value="Mg_chelatse_chII-like_cat_dom"/>
</dbReference>
<feature type="domain" description="AAA+ ATPase" evidence="2">
    <location>
        <begin position="215"/>
        <end position="395"/>
    </location>
</feature>
<dbReference type="InterPro" id="IPR004482">
    <property type="entry name" value="Mg_chelat-rel"/>
</dbReference>
<comment type="similarity">
    <text evidence="1">Belongs to the Mg-chelatase subunits D/I family. ComM subfamily.</text>
</comment>
<dbReference type="SMART" id="SM00382">
    <property type="entry name" value="AAA"/>
    <property type="match status" value="1"/>
</dbReference>
<dbReference type="OrthoDB" id="9813147at2"/>
<evidence type="ECO:0000313" key="3">
    <source>
        <dbReference type="EMBL" id="EFK53694.1"/>
    </source>
</evidence>
<dbReference type="NCBIfam" id="TIGR00368">
    <property type="entry name" value="YifB family Mg chelatase-like AAA ATPase"/>
    <property type="match status" value="1"/>
</dbReference>
<evidence type="ECO:0000313" key="4">
    <source>
        <dbReference type="Proteomes" id="UP000004208"/>
    </source>
</evidence>
<dbReference type="SUPFAM" id="SSF52540">
    <property type="entry name" value="P-loop containing nucleoside triphosphate hydrolases"/>
    <property type="match status" value="1"/>
</dbReference>
<dbReference type="PANTHER" id="PTHR32039:SF7">
    <property type="entry name" value="COMPETENCE PROTEIN COMM"/>
    <property type="match status" value="1"/>
</dbReference>
<dbReference type="eggNOG" id="COG0606">
    <property type="taxonomic scope" value="Bacteria"/>
</dbReference>
<organism evidence="3 4">
    <name type="scientific">Corynebacterium genitalium ATCC 33030</name>
    <dbReference type="NCBI Taxonomy" id="585529"/>
    <lineage>
        <taxon>Bacteria</taxon>
        <taxon>Bacillati</taxon>
        <taxon>Actinomycetota</taxon>
        <taxon>Actinomycetes</taxon>
        <taxon>Mycobacteriales</taxon>
        <taxon>Corynebacteriaceae</taxon>
        <taxon>Corynebacterium</taxon>
    </lineage>
</organism>
<reference evidence="3" key="1">
    <citation type="submission" date="2010-06" db="EMBL/GenBank/DDBJ databases">
        <authorList>
            <person name="Muzny D."/>
            <person name="Qin X."/>
            <person name="Buhay C."/>
            <person name="Dugan-Rocha S."/>
            <person name="Ding Y."/>
            <person name="Chen G."/>
            <person name="Hawes A."/>
            <person name="Holder M."/>
            <person name="Jhangiani S."/>
            <person name="Johnson A."/>
            <person name="Khan Z."/>
            <person name="Li Z."/>
            <person name="Liu W."/>
            <person name="Liu X."/>
            <person name="Perez L."/>
            <person name="Shen H."/>
            <person name="Wang Q."/>
            <person name="Watt J."/>
            <person name="Xi L."/>
            <person name="Xin Y."/>
            <person name="Zhou J."/>
            <person name="Deng J."/>
            <person name="Jiang H."/>
            <person name="Liu Y."/>
            <person name="Qu J."/>
            <person name="Song X.-Z."/>
            <person name="Zhang L."/>
            <person name="Villasana D."/>
            <person name="Johnson A."/>
            <person name="Liu J."/>
            <person name="Liyanage D."/>
            <person name="Lorensuhewa L."/>
            <person name="Robinson T."/>
            <person name="Song A."/>
            <person name="Song B.-B."/>
            <person name="Dinh H."/>
            <person name="Thornton R."/>
            <person name="Coyle M."/>
            <person name="Francisco L."/>
            <person name="Jackson L."/>
            <person name="Javaid M."/>
            <person name="Korchina V."/>
            <person name="Kovar C."/>
            <person name="Mata R."/>
            <person name="Mathew T."/>
            <person name="Ngo R."/>
            <person name="Nguyen L."/>
            <person name="Nguyen N."/>
            <person name="Okwuonu G."/>
            <person name="Ongeri F."/>
            <person name="Pham C."/>
            <person name="Simmons D."/>
            <person name="Wilczek-Boney K."/>
            <person name="Hale W."/>
            <person name="Jakkamsetti A."/>
            <person name="Pham P."/>
            <person name="Ruth R."/>
            <person name="San Lucas F."/>
            <person name="Warren J."/>
            <person name="Zhang J."/>
            <person name="Zhao Z."/>
            <person name="Zhou C."/>
            <person name="Zhu D."/>
            <person name="Lee S."/>
            <person name="Bess C."/>
            <person name="Blankenburg K."/>
            <person name="Forbes L."/>
            <person name="Fu Q."/>
            <person name="Gubbala S."/>
            <person name="Hirani K."/>
            <person name="Jayaseelan J.C."/>
            <person name="Lara F."/>
            <person name="Munidasa M."/>
            <person name="Palculict T."/>
            <person name="Patil S."/>
            <person name="Pu L.-L."/>
            <person name="Saada N."/>
            <person name="Tang L."/>
            <person name="Weissenberger G."/>
            <person name="Zhu Y."/>
            <person name="Hemphill L."/>
            <person name="Shang Y."/>
            <person name="Youmans B."/>
            <person name="Ayvaz T."/>
            <person name="Ross M."/>
            <person name="Santibanez J."/>
            <person name="Aqrawi P."/>
            <person name="Gross S."/>
            <person name="Joshi V."/>
            <person name="Fowler G."/>
            <person name="Nazareth L."/>
            <person name="Reid J."/>
            <person name="Worley K."/>
            <person name="Petrosino J."/>
            <person name="Highlander S."/>
            <person name="Gibbs R."/>
        </authorList>
    </citation>
    <scope>NUCLEOTIDE SEQUENCE [LARGE SCALE GENOMIC DNA]</scope>
    <source>
        <strain evidence="3">ATCC 33030</strain>
    </source>
</reference>